<dbReference type="Proteomes" id="UP000420562">
    <property type="component" value="Unassembled WGS sequence"/>
</dbReference>
<comment type="caution">
    <text evidence="2">The sequence shown here is derived from an EMBL/GenBank/DDBJ whole genome shotgun (WGS) entry which is preliminary data.</text>
</comment>
<dbReference type="SUPFAM" id="SSF48695">
    <property type="entry name" value="Multiheme cytochromes"/>
    <property type="match status" value="1"/>
</dbReference>
<sequence>MIMASVVPIVFCYLNATAAFCGWYAGTGVSGSKHDLNMFSSSSDLQERVCIYCHVPHHAAGDTLASTPVWDEVKSGKVFTPYKSATFDATVVDPLVGPTRLCLSCHDGVVASDNHPNLRSDSYGGAGIAINGDLSNDHPVGFSYLEVVNNKPNAYRSPNALWLDGNGSVTVASCLYNNAIVTCVTCHDPHNKKNVSDPNNTYNYFVYSRQAHSSLCQSCHIK</sequence>
<name>A0A7J4ZTH2_9BACT</name>
<dbReference type="RefSeq" id="WP_151127399.1">
    <property type="nucleotide sequence ID" value="NZ_VZQZ01000002.1"/>
</dbReference>
<protein>
    <recommendedName>
        <fullName evidence="4">Doubled CXXCH motif domain-containing protein</fullName>
    </recommendedName>
</protein>
<keyword evidence="1" id="KW-0732">Signal</keyword>
<keyword evidence="3" id="KW-1185">Reference proteome</keyword>
<accession>A0A7J4ZTH2</accession>
<dbReference type="AlphaFoldDB" id="A0A7J4ZTH2"/>
<evidence type="ECO:0000313" key="2">
    <source>
        <dbReference type="EMBL" id="KAB0666653.1"/>
    </source>
</evidence>
<evidence type="ECO:0000256" key="1">
    <source>
        <dbReference type="SAM" id="SignalP"/>
    </source>
</evidence>
<feature type="signal peptide" evidence="1">
    <location>
        <begin position="1"/>
        <end position="18"/>
    </location>
</feature>
<evidence type="ECO:0000313" key="3">
    <source>
        <dbReference type="Proteomes" id="UP000420562"/>
    </source>
</evidence>
<feature type="chain" id="PRO_5029785644" description="Doubled CXXCH motif domain-containing protein" evidence="1">
    <location>
        <begin position="19"/>
        <end position="222"/>
    </location>
</feature>
<organism evidence="2 3">
    <name type="scientific">Oryzomonas japonica</name>
    <dbReference type="NCBI Taxonomy" id="2603858"/>
    <lineage>
        <taxon>Bacteria</taxon>
        <taxon>Pseudomonadati</taxon>
        <taxon>Thermodesulfobacteriota</taxon>
        <taxon>Desulfuromonadia</taxon>
        <taxon>Geobacterales</taxon>
        <taxon>Geobacteraceae</taxon>
        <taxon>Oryzomonas</taxon>
    </lineage>
</organism>
<reference evidence="2 3" key="1">
    <citation type="submission" date="2019-09" db="EMBL/GenBank/DDBJ databases">
        <title>Geobacter sp. Red96, a novel strain isolated from paddy soil.</title>
        <authorList>
            <person name="Xu Z."/>
            <person name="Masuda Y."/>
            <person name="Itoh H."/>
            <person name="Senoo K."/>
        </authorList>
    </citation>
    <scope>NUCLEOTIDE SEQUENCE [LARGE SCALE GENOMIC DNA]</scope>
    <source>
        <strain evidence="2 3">Red96</strain>
    </source>
</reference>
<proteinExistence type="predicted"/>
<dbReference type="EMBL" id="VZQZ01000002">
    <property type="protein sequence ID" value="KAB0666653.1"/>
    <property type="molecule type" value="Genomic_DNA"/>
</dbReference>
<gene>
    <name evidence="2" type="ORF">F6V25_04335</name>
</gene>
<evidence type="ECO:0008006" key="4">
    <source>
        <dbReference type="Google" id="ProtNLM"/>
    </source>
</evidence>
<dbReference type="InterPro" id="IPR036280">
    <property type="entry name" value="Multihaem_cyt_sf"/>
</dbReference>